<feature type="compositionally biased region" description="Basic and acidic residues" evidence="1">
    <location>
        <begin position="290"/>
        <end position="309"/>
    </location>
</feature>
<proteinExistence type="predicted"/>
<dbReference type="Proteomes" id="UP000639606">
    <property type="component" value="Unassembled WGS sequence"/>
</dbReference>
<evidence type="ECO:0000256" key="1">
    <source>
        <dbReference type="SAM" id="MobiDB-lite"/>
    </source>
</evidence>
<sequence length="325" mass="34902">MANTELYFKALSGTLRSNPREPTEKWIFRNDTCMSVVLYWITPGGAHAGLNPDTNNFEEGYPGIALPGNGGIEIYSELGNYFIAMSPSGGLAGVFARDSDHQGGATMTCADFLDPGDVGPIPVPDSARPIPPDSPRVVVGCGMAQGLPNVIVREQFWRLAPDSYSIGPDETRTVSYTQTSGMESTTSEQQSLAQSLNVSATAGWGPVSASVSASLSSNTSTFQQVTLSSQQTTFVSRTLEPASEARTTLYWQLTEVITVFAKDSNDSLVPQASSITGLQPILAYAYHPDQLAEPRRRSRMTAEERERAPSVDSPGGHTRTELLQG</sequence>
<evidence type="ECO:0008006" key="4">
    <source>
        <dbReference type="Google" id="ProtNLM"/>
    </source>
</evidence>
<dbReference type="AlphaFoldDB" id="A0A918AMY7"/>
<feature type="region of interest" description="Disordered" evidence="1">
    <location>
        <begin position="289"/>
        <end position="325"/>
    </location>
</feature>
<evidence type="ECO:0000313" key="2">
    <source>
        <dbReference type="EMBL" id="GGP59080.1"/>
    </source>
</evidence>
<comment type="caution">
    <text evidence="2">The sequence shown here is derived from an EMBL/GenBank/DDBJ whole genome shotgun (WGS) entry which is preliminary data.</text>
</comment>
<gene>
    <name evidence="2" type="ORF">GCM10010185_34460</name>
</gene>
<reference evidence="2" key="2">
    <citation type="submission" date="2020-09" db="EMBL/GenBank/DDBJ databases">
        <authorList>
            <person name="Sun Q."/>
            <person name="Ohkuma M."/>
        </authorList>
    </citation>
    <scope>NUCLEOTIDE SEQUENCE</scope>
    <source>
        <strain evidence="2">JCM 3313</strain>
    </source>
</reference>
<name>A0A918AMY7_9PSEU</name>
<protein>
    <recommendedName>
        <fullName evidence="4">Insecticidal crystal toxin domain-containing protein</fullName>
    </recommendedName>
</protein>
<keyword evidence="3" id="KW-1185">Reference proteome</keyword>
<accession>A0A918AMY7</accession>
<organism evidence="2 3">
    <name type="scientific">Saccharothrix coeruleofusca</name>
    <dbReference type="NCBI Taxonomy" id="33919"/>
    <lineage>
        <taxon>Bacteria</taxon>
        <taxon>Bacillati</taxon>
        <taxon>Actinomycetota</taxon>
        <taxon>Actinomycetes</taxon>
        <taxon>Pseudonocardiales</taxon>
        <taxon>Pseudonocardiaceae</taxon>
        <taxon>Saccharothrix</taxon>
    </lineage>
</organism>
<reference evidence="2" key="1">
    <citation type="journal article" date="2014" name="Int. J. Syst. Evol. Microbiol.">
        <title>Complete genome sequence of Corynebacterium casei LMG S-19264T (=DSM 44701T), isolated from a smear-ripened cheese.</title>
        <authorList>
            <consortium name="US DOE Joint Genome Institute (JGI-PGF)"/>
            <person name="Walter F."/>
            <person name="Albersmeier A."/>
            <person name="Kalinowski J."/>
            <person name="Ruckert C."/>
        </authorList>
    </citation>
    <scope>NUCLEOTIDE SEQUENCE</scope>
    <source>
        <strain evidence="2">JCM 3313</strain>
    </source>
</reference>
<dbReference type="EMBL" id="BMRG01000005">
    <property type="protein sequence ID" value="GGP59080.1"/>
    <property type="molecule type" value="Genomic_DNA"/>
</dbReference>
<evidence type="ECO:0000313" key="3">
    <source>
        <dbReference type="Proteomes" id="UP000639606"/>
    </source>
</evidence>